<proteinExistence type="predicted"/>
<name>A0A4Q2JR56_9MICO</name>
<dbReference type="Pfam" id="PF12688">
    <property type="entry name" value="TPR_5"/>
    <property type="match status" value="1"/>
</dbReference>
<dbReference type="RefSeq" id="WP_129230480.1">
    <property type="nucleotide sequence ID" value="NZ_SDPO01000001.1"/>
</dbReference>
<dbReference type="EMBL" id="SDPO01000001">
    <property type="protein sequence ID" value="RXZ50761.1"/>
    <property type="molecule type" value="Genomic_DNA"/>
</dbReference>
<reference evidence="2 3" key="1">
    <citation type="submission" date="2019-01" db="EMBL/GenBank/DDBJ databases">
        <authorList>
            <person name="Li J."/>
        </authorList>
    </citation>
    <scope>NUCLEOTIDE SEQUENCE [LARGE SCALE GENOMIC DNA]</scope>
    <source>
        <strain evidence="2 3">CCUG 35506</strain>
    </source>
</reference>
<dbReference type="InterPro" id="IPR011990">
    <property type="entry name" value="TPR-like_helical_dom_sf"/>
</dbReference>
<evidence type="ECO:0000259" key="1">
    <source>
        <dbReference type="Pfam" id="PF12688"/>
    </source>
</evidence>
<dbReference type="AlphaFoldDB" id="A0A4Q2JR56"/>
<dbReference type="Proteomes" id="UP000292935">
    <property type="component" value="Unassembled WGS sequence"/>
</dbReference>
<dbReference type="OrthoDB" id="193829at2"/>
<dbReference type="InterPro" id="IPR041656">
    <property type="entry name" value="TPR_5"/>
</dbReference>
<organism evidence="2 3">
    <name type="scientific">Agromyces fucosus</name>
    <dbReference type="NCBI Taxonomy" id="41985"/>
    <lineage>
        <taxon>Bacteria</taxon>
        <taxon>Bacillati</taxon>
        <taxon>Actinomycetota</taxon>
        <taxon>Actinomycetes</taxon>
        <taxon>Micrococcales</taxon>
        <taxon>Microbacteriaceae</taxon>
        <taxon>Agromyces</taxon>
    </lineage>
</organism>
<keyword evidence="3" id="KW-1185">Reference proteome</keyword>
<evidence type="ECO:0000313" key="2">
    <source>
        <dbReference type="EMBL" id="RXZ50761.1"/>
    </source>
</evidence>
<comment type="caution">
    <text evidence="2">The sequence shown here is derived from an EMBL/GenBank/DDBJ whole genome shotgun (WGS) entry which is preliminary data.</text>
</comment>
<accession>A0A4Q2JR56</accession>
<evidence type="ECO:0000313" key="3">
    <source>
        <dbReference type="Proteomes" id="UP000292935"/>
    </source>
</evidence>
<gene>
    <name evidence="2" type="ORF">ESP57_02870</name>
</gene>
<dbReference type="Gene3D" id="1.25.40.10">
    <property type="entry name" value="Tetratricopeptide repeat domain"/>
    <property type="match status" value="1"/>
</dbReference>
<sequence>MSSNEEWQQRVDAVWASADELGDAEVIRRIDALAGERPAGDPLALFERAGARDSAGLEAEAEPLYRQAIAGGLTGSERVQAHVQLASTIRNLGRPLESVALLDEIEPEAGELRDAVVAFRALARVDAGDARLAASEALAALAPHLPRYRVSLAAYAAELAASA</sequence>
<feature type="domain" description="Tetratrico peptide repeat group 5" evidence="1">
    <location>
        <begin position="43"/>
        <end position="159"/>
    </location>
</feature>
<protein>
    <submittedName>
        <fullName evidence="2">Tetratricopeptide repeat protein</fullName>
    </submittedName>
</protein>